<evidence type="ECO:0000256" key="1">
    <source>
        <dbReference type="ARBA" id="ARBA00022603"/>
    </source>
</evidence>
<dbReference type="GO" id="GO:0008168">
    <property type="term" value="F:methyltransferase activity"/>
    <property type="evidence" value="ECO:0007669"/>
    <property type="project" value="UniProtKB-KW"/>
</dbReference>
<dbReference type="InterPro" id="IPR029063">
    <property type="entry name" value="SAM-dependent_MTases_sf"/>
</dbReference>
<dbReference type="InterPro" id="IPR050210">
    <property type="entry name" value="tRNA_Adenine-N(6)_MTase"/>
</dbReference>
<dbReference type="RefSeq" id="WP_072572265.1">
    <property type="nucleotide sequence ID" value="NZ_CP018191.1"/>
</dbReference>
<reference evidence="5" key="1">
    <citation type="submission" date="2016-11" db="EMBL/GenBank/DDBJ databases">
        <title>Comparative genomic and phenotypic analysis of Granulibacter bethesdensis clinical isolates from patients with chronic granulomatous disease.</title>
        <authorList>
            <person name="Zarember K.A."/>
            <person name="Porcella S.F."/>
            <person name="Chu J."/>
            <person name="Ding L."/>
            <person name="Dahlstrom E."/>
            <person name="Barbian K."/>
            <person name="Martens C."/>
            <person name="Sykora L."/>
            <person name="Kramer S."/>
            <person name="Pettinato A.M."/>
            <person name="Hong H."/>
            <person name="Wald G."/>
            <person name="Berg L.J."/>
            <person name="Rogge L.S."/>
            <person name="Greenberg D.E."/>
            <person name="Falcone E.L."/>
            <person name="Neves J.F."/>
            <person name="Simoes M.J."/>
            <person name="Casal M."/>
            <person name="Rodriguez-Lopez F.C."/>
            <person name="Zelazny A."/>
            <person name="Gallin J.I."/>
            <person name="Holland S.M."/>
        </authorList>
    </citation>
    <scope>NUCLEOTIDE SEQUENCE [LARGE SCALE GENOMIC DNA]</scope>
    <source>
        <strain evidence="5">NIH9.1</strain>
    </source>
</reference>
<dbReference type="Gene3D" id="3.40.50.150">
    <property type="entry name" value="Vaccinia Virus protein VP39"/>
    <property type="match status" value="1"/>
</dbReference>
<keyword evidence="4" id="KW-0808">Transferase</keyword>
<proteinExistence type="predicted"/>
<name>A0AAC9K909_9PROT</name>
<keyword evidence="2" id="KW-0949">S-adenosyl-L-methionine</keyword>
<dbReference type="InterPro" id="IPR007848">
    <property type="entry name" value="Small_mtfrase_dom"/>
</dbReference>
<dbReference type="Proteomes" id="UP000182373">
    <property type="component" value="Chromosome"/>
</dbReference>
<dbReference type="EC" id="2.1.1.-" evidence="4"/>
<accession>A0AAC9K909</accession>
<organism evidence="4 5">
    <name type="scientific">Granulibacter bethesdensis</name>
    <dbReference type="NCBI Taxonomy" id="364410"/>
    <lineage>
        <taxon>Bacteria</taxon>
        <taxon>Pseudomonadati</taxon>
        <taxon>Pseudomonadota</taxon>
        <taxon>Alphaproteobacteria</taxon>
        <taxon>Acetobacterales</taxon>
        <taxon>Acetobacteraceae</taxon>
        <taxon>Granulibacter</taxon>
    </lineage>
</organism>
<dbReference type="EMBL" id="CP018191">
    <property type="protein sequence ID" value="APH54146.1"/>
    <property type="molecule type" value="Genomic_DNA"/>
</dbReference>
<dbReference type="CDD" id="cd02440">
    <property type="entry name" value="AdoMet_MTases"/>
    <property type="match status" value="1"/>
</dbReference>
<dbReference type="GO" id="GO:0032259">
    <property type="term" value="P:methylation"/>
    <property type="evidence" value="ECO:0007669"/>
    <property type="project" value="UniProtKB-KW"/>
</dbReference>
<evidence type="ECO:0000256" key="2">
    <source>
        <dbReference type="ARBA" id="ARBA00022691"/>
    </source>
</evidence>
<dbReference type="AlphaFoldDB" id="A0AAC9K909"/>
<evidence type="ECO:0000313" key="5">
    <source>
        <dbReference type="Proteomes" id="UP000182373"/>
    </source>
</evidence>
<keyword evidence="1 4" id="KW-0489">Methyltransferase</keyword>
<dbReference type="PANTHER" id="PTHR47739">
    <property type="entry name" value="TRNA1(VAL) (ADENINE(37)-N6)-METHYLTRANSFERASE"/>
    <property type="match status" value="1"/>
</dbReference>
<dbReference type="PANTHER" id="PTHR47739:SF1">
    <property type="entry name" value="TRNA1(VAL) (ADENINE(37)-N6)-METHYLTRANSFERASE"/>
    <property type="match status" value="1"/>
</dbReference>
<dbReference type="SUPFAM" id="SSF53335">
    <property type="entry name" value="S-adenosyl-L-methionine-dependent methyltransferases"/>
    <property type="match status" value="1"/>
</dbReference>
<evidence type="ECO:0000259" key="3">
    <source>
        <dbReference type="Pfam" id="PF05175"/>
    </source>
</evidence>
<protein>
    <submittedName>
        <fullName evidence="4">Methyltransferase</fullName>
        <ecNumber evidence="4">2.1.1.-</ecNumber>
    </submittedName>
</protein>
<dbReference type="Pfam" id="PF05175">
    <property type="entry name" value="MTS"/>
    <property type="match status" value="1"/>
</dbReference>
<gene>
    <name evidence="4" type="ORF">GbCGDNIH9_0890</name>
</gene>
<evidence type="ECO:0000313" key="4">
    <source>
        <dbReference type="EMBL" id="APH54146.1"/>
    </source>
</evidence>
<feature type="domain" description="Methyltransferase small" evidence="3">
    <location>
        <begin position="34"/>
        <end position="131"/>
    </location>
</feature>
<sequence length="250" mass="26908">MTENSDVTEGSLLNGAIAYRQLRTGFRTGLEPVLLAATIPARAGEHVLEAGTGPGAGLLCLAHRVPGIQGTGVEKSSEIATLARQNIRINHLEDHLSIIAQDILAFAPEIPGAPPNCDHVFANPPWHEEASSPSPLPLRDQAKRRHAGLVSQWVQALGRMVRPRGSISLILPASLISEAMSSLREAKAGEITLYPLWPKAGRRAKIIIIRGIKAARGPDRVEPGLILHQEDGSFTPQAHDILRFGKALDF</sequence>